<dbReference type="InterPro" id="IPR000847">
    <property type="entry name" value="LysR_HTH_N"/>
</dbReference>
<dbReference type="Proteomes" id="UP000241954">
    <property type="component" value="Unassembled WGS sequence"/>
</dbReference>
<evidence type="ECO:0000256" key="2">
    <source>
        <dbReference type="ARBA" id="ARBA00023015"/>
    </source>
</evidence>
<evidence type="ECO:0000313" key="7">
    <source>
        <dbReference type="EMBL" id="PSW93061.1"/>
    </source>
</evidence>
<keyword evidence="3" id="KW-0238">DNA-binding</keyword>
<accession>A0A2T3MR00</accession>
<dbReference type="RefSeq" id="WP_045036311.1">
    <property type="nucleotide sequence ID" value="NZ_JZSR01000007.1"/>
</dbReference>
<dbReference type="InterPro" id="IPR036390">
    <property type="entry name" value="WH_DNA-bd_sf"/>
</dbReference>
<protein>
    <submittedName>
        <fullName evidence="6">LysR family transcriptional regulator</fullName>
    </submittedName>
</protein>
<dbReference type="Pfam" id="PF03466">
    <property type="entry name" value="LysR_substrate"/>
    <property type="match status" value="1"/>
</dbReference>
<dbReference type="PANTHER" id="PTHR30537:SF26">
    <property type="entry name" value="GLYCINE CLEAVAGE SYSTEM TRANSCRIPTIONAL ACTIVATOR"/>
    <property type="match status" value="1"/>
</dbReference>
<dbReference type="GO" id="GO:0043565">
    <property type="term" value="F:sequence-specific DNA binding"/>
    <property type="evidence" value="ECO:0007669"/>
    <property type="project" value="TreeGrafter"/>
</dbReference>
<evidence type="ECO:0000256" key="1">
    <source>
        <dbReference type="ARBA" id="ARBA00009437"/>
    </source>
</evidence>
<evidence type="ECO:0000313" key="8">
    <source>
        <dbReference type="Proteomes" id="UP000241190"/>
    </source>
</evidence>
<dbReference type="InterPro" id="IPR036388">
    <property type="entry name" value="WH-like_DNA-bd_sf"/>
</dbReference>
<dbReference type="Gene3D" id="3.40.190.10">
    <property type="entry name" value="Periplasmic binding protein-like II"/>
    <property type="match status" value="2"/>
</dbReference>
<proteinExistence type="inferred from homology"/>
<keyword evidence="8" id="KW-1185">Reference proteome</keyword>
<dbReference type="AlphaFoldDB" id="A0A2T3MR00"/>
<dbReference type="PROSITE" id="PS50931">
    <property type="entry name" value="HTH_LYSR"/>
    <property type="match status" value="1"/>
</dbReference>
<dbReference type="GO" id="GO:0003700">
    <property type="term" value="F:DNA-binding transcription factor activity"/>
    <property type="evidence" value="ECO:0007669"/>
    <property type="project" value="InterPro"/>
</dbReference>
<evidence type="ECO:0000256" key="4">
    <source>
        <dbReference type="ARBA" id="ARBA00023163"/>
    </source>
</evidence>
<dbReference type="GeneID" id="93546991"/>
<dbReference type="Gene3D" id="1.10.10.10">
    <property type="entry name" value="Winged helix-like DNA-binding domain superfamily/Winged helix DNA-binding domain"/>
    <property type="match status" value="1"/>
</dbReference>
<dbReference type="InterPro" id="IPR058163">
    <property type="entry name" value="LysR-type_TF_proteobact-type"/>
</dbReference>
<comment type="caution">
    <text evidence="6">The sequence shown here is derived from an EMBL/GenBank/DDBJ whole genome shotgun (WGS) entry which is preliminary data.</text>
</comment>
<gene>
    <name evidence="6" type="ORF">C9I88_00265</name>
    <name evidence="7" type="ORF">C9J52_15830</name>
</gene>
<dbReference type="SUPFAM" id="SSF53850">
    <property type="entry name" value="Periplasmic binding protein-like II"/>
    <property type="match status" value="1"/>
</dbReference>
<dbReference type="InterPro" id="IPR005119">
    <property type="entry name" value="LysR_subst-bd"/>
</dbReference>
<evidence type="ECO:0000256" key="3">
    <source>
        <dbReference type="ARBA" id="ARBA00023125"/>
    </source>
</evidence>
<dbReference type="SUPFAM" id="SSF46785">
    <property type="entry name" value="Winged helix' DNA-binding domain"/>
    <property type="match status" value="1"/>
</dbReference>
<comment type="similarity">
    <text evidence="1">Belongs to the LysR transcriptional regulatory family.</text>
</comment>
<dbReference type="Proteomes" id="UP000241190">
    <property type="component" value="Unassembled WGS sequence"/>
</dbReference>
<dbReference type="OrthoDB" id="5526340at2"/>
<keyword evidence="4" id="KW-0804">Transcription</keyword>
<dbReference type="PANTHER" id="PTHR30537">
    <property type="entry name" value="HTH-TYPE TRANSCRIPTIONAL REGULATOR"/>
    <property type="match status" value="1"/>
</dbReference>
<dbReference type="GO" id="GO:0006351">
    <property type="term" value="P:DNA-templated transcription"/>
    <property type="evidence" value="ECO:0007669"/>
    <property type="project" value="TreeGrafter"/>
</dbReference>
<evidence type="ECO:0000313" key="9">
    <source>
        <dbReference type="Proteomes" id="UP000241954"/>
    </source>
</evidence>
<sequence length="306" mass="35226">MRSFPPLKGIIYFEASARLQSFKLAAEELFVTPGAVSHQIQTLEGFIGQKLFIRQHRGIKLTNAGVRYFNRIGLILRDLDQATTDIGFVTKTQKITVSIPPTLLNKWLLPRINYTYLSENDISVVFVDTIEMLDLNKEKIDISIRYSIDKPNEKYCRLLFQEQMVAVCAPDYIDKPITKNSMELLFTSTLIETTNRLIQWDLILANNHIKSHPNQSKIYFQNSMHAIEAAIQGIGIAFVNRIFIESYLEQGVLIEAIDMNIIQDKIPSYYLVSNYEKMQDPATQLLYQEIESYIDNDIITVDVNLF</sequence>
<feature type="domain" description="HTH lysR-type" evidence="5">
    <location>
        <begin position="5"/>
        <end position="62"/>
    </location>
</feature>
<organism evidence="6 9">
    <name type="scientific">Photobacterium iliopiscarium</name>
    <dbReference type="NCBI Taxonomy" id="56192"/>
    <lineage>
        <taxon>Bacteria</taxon>
        <taxon>Pseudomonadati</taxon>
        <taxon>Pseudomonadota</taxon>
        <taxon>Gammaproteobacteria</taxon>
        <taxon>Vibrionales</taxon>
        <taxon>Vibrionaceae</taxon>
        <taxon>Photobacterium</taxon>
    </lineage>
</organism>
<evidence type="ECO:0000313" key="6">
    <source>
        <dbReference type="EMBL" id="PSV99634.1"/>
    </source>
</evidence>
<reference evidence="6 9" key="1">
    <citation type="submission" date="2018-01" db="EMBL/GenBank/DDBJ databases">
        <title>Whole genome sequencing of Histamine producing bacteria.</title>
        <authorList>
            <person name="Butler K."/>
        </authorList>
    </citation>
    <scope>NUCLEOTIDE SEQUENCE [LARGE SCALE GENOMIC DNA]</scope>
    <source>
        <strain evidence="7 8">ATCC 51761</strain>
        <strain evidence="6 9">NCIMB 13481</strain>
    </source>
</reference>
<keyword evidence="2" id="KW-0805">Transcription regulation</keyword>
<evidence type="ECO:0000259" key="5">
    <source>
        <dbReference type="PROSITE" id="PS50931"/>
    </source>
</evidence>
<dbReference type="EMBL" id="PYOP01000030">
    <property type="protein sequence ID" value="PSW93061.1"/>
    <property type="molecule type" value="Genomic_DNA"/>
</dbReference>
<name>A0A2T3MR00_9GAMM</name>
<dbReference type="Pfam" id="PF00126">
    <property type="entry name" value="HTH_1"/>
    <property type="match status" value="1"/>
</dbReference>
<dbReference type="EMBL" id="PYLW01000001">
    <property type="protein sequence ID" value="PSV99634.1"/>
    <property type="molecule type" value="Genomic_DNA"/>
</dbReference>